<reference evidence="10" key="1">
    <citation type="journal article" date="2013" name="Genome Biol.">
        <title>Draft genome of the mountain pine beetle, Dendroctonus ponderosae Hopkins, a major forest pest.</title>
        <authorList>
            <person name="Keeling C.I."/>
            <person name="Yuen M.M."/>
            <person name="Liao N.Y."/>
            <person name="Docking T.R."/>
            <person name="Chan S.K."/>
            <person name="Taylor G.A."/>
            <person name="Palmquist D.L."/>
            <person name="Jackman S.D."/>
            <person name="Nguyen A."/>
            <person name="Li M."/>
            <person name="Henderson H."/>
            <person name="Janes J.K."/>
            <person name="Zhao Y."/>
            <person name="Pandoh P."/>
            <person name="Moore R."/>
            <person name="Sperling F.A."/>
            <person name="Huber D.P."/>
            <person name="Birol I."/>
            <person name="Jones S.J."/>
            <person name="Bohlmann J."/>
        </authorList>
    </citation>
    <scope>NUCLEOTIDE SEQUENCE</scope>
</reference>
<gene>
    <name evidence="10" type="ORF">YQE_01693</name>
</gene>
<keyword evidence="3" id="KW-0808">Transferase</keyword>
<dbReference type="SUPFAM" id="SSF48371">
    <property type="entry name" value="ARM repeat"/>
    <property type="match status" value="1"/>
</dbReference>
<evidence type="ECO:0000256" key="7">
    <source>
        <dbReference type="ARBA" id="ARBA00023985"/>
    </source>
</evidence>
<dbReference type="InterPro" id="IPR011009">
    <property type="entry name" value="Kinase-like_dom_sf"/>
</dbReference>
<dbReference type="GO" id="GO:0005524">
    <property type="term" value="F:ATP binding"/>
    <property type="evidence" value="ECO:0007669"/>
    <property type="project" value="UniProtKB-KW"/>
</dbReference>
<dbReference type="SMART" id="SM00145">
    <property type="entry name" value="PI3Ka"/>
    <property type="match status" value="1"/>
</dbReference>
<dbReference type="PROSITE" id="PS50290">
    <property type="entry name" value="PI3_4_KINASE_3"/>
    <property type="match status" value="1"/>
</dbReference>
<dbReference type="PROSITE" id="PS00915">
    <property type="entry name" value="PI3_4_KINASE_1"/>
    <property type="match status" value="1"/>
</dbReference>
<dbReference type="Pfam" id="PF00613">
    <property type="entry name" value="PI3Ka"/>
    <property type="match status" value="1"/>
</dbReference>
<dbReference type="GO" id="GO:0016303">
    <property type="term" value="F:1-phosphatidylinositol-3-kinase activity"/>
    <property type="evidence" value="ECO:0007669"/>
    <property type="project" value="UniProtKB-EC"/>
</dbReference>
<evidence type="ECO:0000256" key="3">
    <source>
        <dbReference type="ARBA" id="ARBA00022679"/>
    </source>
</evidence>
<keyword evidence="4" id="KW-0547">Nucleotide-binding</keyword>
<name>N6UTA1_DENPD</name>
<dbReference type="SMART" id="SM00146">
    <property type="entry name" value="PI3Kc"/>
    <property type="match status" value="1"/>
</dbReference>
<dbReference type="InterPro" id="IPR008290">
    <property type="entry name" value="PI3K_Vps34"/>
</dbReference>
<dbReference type="PROSITE" id="PS51547">
    <property type="entry name" value="C2_PI3K"/>
    <property type="match status" value="1"/>
</dbReference>
<dbReference type="FunFam" id="3.30.1010.10:FF:000002">
    <property type="entry name" value="Phosphatidylinositol 3-kinase catalytic subunit type 3"/>
    <property type="match status" value="1"/>
</dbReference>
<dbReference type="Pfam" id="PF00454">
    <property type="entry name" value="PI3_PI4_kinase"/>
    <property type="match status" value="1"/>
</dbReference>
<dbReference type="InterPro" id="IPR018936">
    <property type="entry name" value="PI3/4_kinase_CS"/>
</dbReference>
<dbReference type="InterPro" id="IPR001263">
    <property type="entry name" value="PI3K_accessory_dom"/>
</dbReference>
<dbReference type="PANTHER" id="PTHR10048">
    <property type="entry name" value="PHOSPHATIDYLINOSITOL KINASE"/>
    <property type="match status" value="1"/>
</dbReference>
<dbReference type="GO" id="GO:0048015">
    <property type="term" value="P:phosphatidylinositol-mediated signaling"/>
    <property type="evidence" value="ECO:0007669"/>
    <property type="project" value="TreeGrafter"/>
</dbReference>
<dbReference type="GO" id="GO:0034271">
    <property type="term" value="C:phosphatidylinositol 3-kinase complex, class III, type I"/>
    <property type="evidence" value="ECO:0007669"/>
    <property type="project" value="TreeGrafter"/>
</dbReference>
<evidence type="ECO:0000256" key="5">
    <source>
        <dbReference type="ARBA" id="ARBA00022777"/>
    </source>
</evidence>
<accession>N6UTA1</accession>
<dbReference type="CDD" id="cd08397">
    <property type="entry name" value="C2_PI3K_class_III"/>
    <property type="match status" value="1"/>
</dbReference>
<dbReference type="InterPro" id="IPR042236">
    <property type="entry name" value="PI3K_accessory_sf"/>
</dbReference>
<dbReference type="OMA" id="LHKFAQY"/>
<evidence type="ECO:0000313" key="10">
    <source>
        <dbReference type="EMBL" id="ENN81982.1"/>
    </source>
</evidence>
<proteinExistence type="inferred from homology"/>
<dbReference type="GO" id="GO:0006897">
    <property type="term" value="P:endocytosis"/>
    <property type="evidence" value="ECO:0007669"/>
    <property type="project" value="TreeGrafter"/>
</dbReference>
<dbReference type="GO" id="GO:0000407">
    <property type="term" value="C:phagophore assembly site"/>
    <property type="evidence" value="ECO:0007669"/>
    <property type="project" value="TreeGrafter"/>
</dbReference>
<comment type="similarity">
    <text evidence="9">Belongs to the PI3/PI4-kinase family.</text>
</comment>
<dbReference type="SMART" id="SM00142">
    <property type="entry name" value="PI3K_C2"/>
    <property type="match status" value="1"/>
</dbReference>
<dbReference type="Gene3D" id="3.30.1010.10">
    <property type="entry name" value="Phosphatidylinositol 3-kinase Catalytic Subunit, Chain A, domain 4"/>
    <property type="match status" value="1"/>
</dbReference>
<sequence length="976" mass="111832">DILPTVFTNSAIKNIELLIISFSRLKRRLNGFILNMDESDRLSDKFHYIYSSDIETKIQVKIGSLDGRRLKPTYEELLREPHLKFSNEIRDGCSDLMVECQIWDNNEPLCLPVGTEHKPFTNGWNWNEWLHIPLEFCDLPRTAQLALSVFDCGGPDKLIPVGGTTVSLFSKHGMFREGMLDLRIWPNVVADGHTPTTTPGKGHDKNDPSTYEMWKLDNLTERYRNGHIHKVDWLDRLTFRKLENTYANEKKASNHMYLTVKFQKFAVNNTAYHVVYFEQNGEDIHTFKPNADLVFVPDPEIGKENLVERKHHMLARSVRSGHNDKDAKPNAAVRDILNKIVSYPPTQQLSSEEQDHVWKFRFYLSTQKKALAKFLKCVNWRHQNEVRQALHLIDMWVPMDIEDALELLSPNYTNPAVRRYAISRLQQAPDNEILLYLLQLVQALKYESFATIKEGFARLASGYDVYSITEETANNCLEKKDSKDSNCTVTTETVLQKSSSYNNADELASSVDNSVVEEETVPVQATTQHVVPSIVKNVCTESGNTDTLRSNMYEEEDINDLASFLISRACKNFTLANYFFWYLLLECEDQEGTVKQDEDVRNMYVAVMKTFSQTLAKGTEAMQKKRETLTKQQKFIDKLVHLIKTVSRENAYRSAKIQKLKDLLADPDAFKYNFSKFDPIPLPLDPEVMITGIIPEKAMLFKSALMPARLNFITSEGTEYVAIFKLGDDLRQDQLILQMITLMDKLLNKENLDLKLTPYKVLATSTKHGFVQFIQSTTVAEVLASEGSIQNYFRKNHPQENAPYGIQPDIMDAYIRSCAGYCVITYLLGVGDRHLDNLLLTQDGRLFHIDFGYILGRDPKPLPPPMKLSKEMVEAMGGINSEHYQEFKKLCYTAFLHLRRHANLMLNLFSLMTKASVPDIALEPDKAVKKVQDKLMLDLGDEEAVHEIQNLIDSSVTAVMAAIVEHLHKITQYMRK</sequence>
<evidence type="ECO:0000256" key="9">
    <source>
        <dbReference type="PROSITE-ProRule" id="PRU00880"/>
    </source>
</evidence>
<dbReference type="PROSITE" id="PS51545">
    <property type="entry name" value="PIK_HELICAL"/>
    <property type="match status" value="1"/>
</dbReference>
<dbReference type="EC" id="2.7.1.137" evidence="1"/>
<dbReference type="InterPro" id="IPR036940">
    <property type="entry name" value="PI3/4_kinase_cat_sf"/>
</dbReference>
<keyword evidence="6" id="KW-0067">ATP-binding</keyword>
<dbReference type="Pfam" id="PF00792">
    <property type="entry name" value="PI3K_C2"/>
    <property type="match status" value="1"/>
</dbReference>
<evidence type="ECO:0000256" key="6">
    <source>
        <dbReference type="ARBA" id="ARBA00022840"/>
    </source>
</evidence>
<evidence type="ECO:0000256" key="1">
    <source>
        <dbReference type="ARBA" id="ARBA00012073"/>
    </source>
</evidence>
<dbReference type="AlphaFoldDB" id="N6UTA1"/>
<dbReference type="PIRSF" id="PIRSF000587">
    <property type="entry name" value="PI3K_Vps34"/>
    <property type="match status" value="1"/>
</dbReference>
<dbReference type="SUPFAM" id="SSF56112">
    <property type="entry name" value="Protein kinase-like (PK-like)"/>
    <property type="match status" value="1"/>
</dbReference>
<dbReference type="EMBL" id="KB739998">
    <property type="protein sequence ID" value="ENN81982.1"/>
    <property type="molecule type" value="Genomic_DNA"/>
</dbReference>
<dbReference type="InterPro" id="IPR057756">
    <property type="entry name" value="PI3-kinase_type3/VPS34_cat"/>
</dbReference>
<dbReference type="Gene3D" id="1.10.1070.11">
    <property type="entry name" value="Phosphatidylinositol 3-/4-kinase, catalytic domain"/>
    <property type="match status" value="1"/>
</dbReference>
<organism evidence="10">
    <name type="scientific">Dendroctonus ponderosae</name>
    <name type="common">Mountain pine beetle</name>
    <dbReference type="NCBI Taxonomy" id="77166"/>
    <lineage>
        <taxon>Eukaryota</taxon>
        <taxon>Metazoa</taxon>
        <taxon>Ecdysozoa</taxon>
        <taxon>Arthropoda</taxon>
        <taxon>Hexapoda</taxon>
        <taxon>Insecta</taxon>
        <taxon>Pterygota</taxon>
        <taxon>Neoptera</taxon>
        <taxon>Endopterygota</taxon>
        <taxon>Coleoptera</taxon>
        <taxon>Polyphaga</taxon>
        <taxon>Cucujiformia</taxon>
        <taxon>Curculionidae</taxon>
        <taxon>Scolytinae</taxon>
        <taxon>Dendroctonus</taxon>
    </lineage>
</organism>
<dbReference type="FunFam" id="1.10.1070.11:FF:000002">
    <property type="entry name" value="Phosphatidylinositol 3-kinase catalytic subunit type 3"/>
    <property type="match status" value="1"/>
</dbReference>
<dbReference type="HOGENOM" id="CLU_004869_0_0_1"/>
<dbReference type="CDD" id="cd00870">
    <property type="entry name" value="PI3Ka_III"/>
    <property type="match status" value="1"/>
</dbReference>
<dbReference type="InterPro" id="IPR015433">
    <property type="entry name" value="PI3/4_kinase"/>
</dbReference>
<dbReference type="SUPFAM" id="SSF49562">
    <property type="entry name" value="C2 domain (Calcium/lipid-binding domain, CaLB)"/>
    <property type="match status" value="1"/>
</dbReference>
<dbReference type="PROSITE" id="PS00916">
    <property type="entry name" value="PI3_4_KINASE_2"/>
    <property type="match status" value="1"/>
</dbReference>
<feature type="non-terminal residue" evidence="10">
    <location>
        <position position="1"/>
    </location>
</feature>
<evidence type="ECO:0000256" key="4">
    <source>
        <dbReference type="ARBA" id="ARBA00022741"/>
    </source>
</evidence>
<evidence type="ECO:0000256" key="2">
    <source>
        <dbReference type="ARBA" id="ARBA00019787"/>
    </source>
</evidence>
<dbReference type="GO" id="GO:0005777">
    <property type="term" value="C:peroxisome"/>
    <property type="evidence" value="ECO:0007669"/>
    <property type="project" value="TreeGrafter"/>
</dbReference>
<comment type="catalytic activity">
    <reaction evidence="7">
        <text>a 1,2-diacyl-sn-glycero-3-phospho-(1D-myo-inositol) + ATP = a 1,2-diacyl-sn-glycero-3-phospho-(1D-myo-inositol-3-phosphate) + ADP + H(+)</text>
        <dbReference type="Rhea" id="RHEA:12709"/>
        <dbReference type="ChEBI" id="CHEBI:15378"/>
        <dbReference type="ChEBI" id="CHEBI:30616"/>
        <dbReference type="ChEBI" id="CHEBI:57880"/>
        <dbReference type="ChEBI" id="CHEBI:58088"/>
        <dbReference type="ChEBI" id="CHEBI:456216"/>
        <dbReference type="EC" id="2.7.1.137"/>
    </reaction>
    <physiologicalReaction direction="left-to-right" evidence="7">
        <dbReference type="Rhea" id="RHEA:12710"/>
    </physiologicalReaction>
</comment>
<dbReference type="GO" id="GO:0000045">
    <property type="term" value="P:autophagosome assembly"/>
    <property type="evidence" value="ECO:0007669"/>
    <property type="project" value="TreeGrafter"/>
</dbReference>
<dbReference type="InterPro" id="IPR016024">
    <property type="entry name" value="ARM-type_fold"/>
</dbReference>
<protein>
    <recommendedName>
        <fullName evidence="2">Phosphatidylinositol 3-kinase catalytic subunit type 3</fullName>
        <ecNumber evidence="1">2.7.1.137</ecNumber>
    </recommendedName>
    <alternativeName>
        <fullName evidence="8">Phosphoinositide-3-kinase class 3</fullName>
    </alternativeName>
</protein>
<dbReference type="OrthoDB" id="67688at2759"/>
<dbReference type="Gene3D" id="1.25.40.70">
    <property type="entry name" value="Phosphatidylinositol 3-kinase, accessory domain (PIK)"/>
    <property type="match status" value="1"/>
</dbReference>
<evidence type="ECO:0000256" key="8">
    <source>
        <dbReference type="ARBA" id="ARBA00029930"/>
    </source>
</evidence>
<dbReference type="InterPro" id="IPR002420">
    <property type="entry name" value="PI3K-type_C2_dom"/>
</dbReference>
<dbReference type="GO" id="GO:0034272">
    <property type="term" value="C:phosphatidylinositol 3-kinase complex, class III, type II"/>
    <property type="evidence" value="ECO:0007669"/>
    <property type="project" value="TreeGrafter"/>
</dbReference>
<dbReference type="GO" id="GO:0005768">
    <property type="term" value="C:endosome"/>
    <property type="evidence" value="ECO:0007669"/>
    <property type="project" value="TreeGrafter"/>
</dbReference>
<dbReference type="InterPro" id="IPR000403">
    <property type="entry name" value="PI3/4_kinase_cat_dom"/>
</dbReference>
<dbReference type="Gene3D" id="2.60.40.150">
    <property type="entry name" value="C2 domain"/>
    <property type="match status" value="1"/>
</dbReference>
<dbReference type="InterPro" id="IPR035892">
    <property type="entry name" value="C2_domain_sf"/>
</dbReference>
<keyword evidence="5" id="KW-0418">Kinase</keyword>
<dbReference type="CDD" id="cd00896">
    <property type="entry name" value="PI3Kc_III"/>
    <property type="match status" value="1"/>
</dbReference>
<dbReference type="PANTHER" id="PTHR10048:SF7">
    <property type="entry name" value="PHOSPHATIDYLINOSITOL 3-KINASE CATALYTIC SUBUNIT TYPE 3"/>
    <property type="match status" value="1"/>
</dbReference>